<dbReference type="EMBL" id="QEXV01000005">
    <property type="protein sequence ID" value="PWE16758.1"/>
    <property type="molecule type" value="Genomic_DNA"/>
</dbReference>
<protein>
    <submittedName>
        <fullName evidence="2">Uncharacterized protein</fullName>
    </submittedName>
</protein>
<gene>
    <name evidence="2" type="ORF">DDZ18_11195</name>
</gene>
<keyword evidence="3" id="KW-1185">Reference proteome</keyword>
<dbReference type="OrthoDB" id="7629945at2"/>
<evidence type="ECO:0000313" key="2">
    <source>
        <dbReference type="EMBL" id="PWE16758.1"/>
    </source>
</evidence>
<accession>A0A2U2BS00</accession>
<comment type="caution">
    <text evidence="2">The sequence shown here is derived from an EMBL/GenBank/DDBJ whole genome shotgun (WGS) entry which is preliminary data.</text>
</comment>
<keyword evidence="1" id="KW-0732">Signal</keyword>
<organism evidence="2 3">
    <name type="scientific">Marinicauda salina</name>
    <dbReference type="NCBI Taxonomy" id="2135793"/>
    <lineage>
        <taxon>Bacteria</taxon>
        <taxon>Pseudomonadati</taxon>
        <taxon>Pseudomonadota</taxon>
        <taxon>Alphaproteobacteria</taxon>
        <taxon>Maricaulales</taxon>
        <taxon>Maricaulaceae</taxon>
        <taxon>Marinicauda</taxon>
    </lineage>
</organism>
<feature type="signal peptide" evidence="1">
    <location>
        <begin position="1"/>
        <end position="20"/>
    </location>
</feature>
<evidence type="ECO:0000313" key="3">
    <source>
        <dbReference type="Proteomes" id="UP000245168"/>
    </source>
</evidence>
<evidence type="ECO:0000256" key="1">
    <source>
        <dbReference type="SAM" id="SignalP"/>
    </source>
</evidence>
<dbReference type="AlphaFoldDB" id="A0A2U2BS00"/>
<feature type="chain" id="PRO_5015546033" evidence="1">
    <location>
        <begin position="21"/>
        <end position="199"/>
    </location>
</feature>
<proteinExistence type="predicted"/>
<reference evidence="3" key="1">
    <citation type="submission" date="2018-05" db="EMBL/GenBank/DDBJ databases">
        <authorList>
            <person name="Liu B.-T."/>
        </authorList>
    </citation>
    <scope>NUCLEOTIDE SEQUENCE [LARGE SCALE GENOMIC DNA]</scope>
    <source>
        <strain evidence="3">WD6-1</strain>
    </source>
</reference>
<dbReference type="Proteomes" id="UP000245168">
    <property type="component" value="Unassembled WGS sequence"/>
</dbReference>
<name>A0A2U2BS00_9PROT</name>
<dbReference type="RefSeq" id="WP_109253481.1">
    <property type="nucleotide sequence ID" value="NZ_QEXV01000005.1"/>
</dbReference>
<sequence length="199" mass="22347">MIRMLSSALGAAALTAAAPAQVTGPETRLCGDYGEPHPDMPGEFGQFAFLIGDYDVGVRNWDAETESWGEPEYFARWNGRYIFGGRAIADEWFDPGYGYREASGAGINIRLRDAEADVWKTAWHSTANTEVRELRQAVREDGKLHLWQVWPEAPERNVWFETYEDGRWARISMARDEETGDWVPSVKLDAVPAECAAAE</sequence>